<evidence type="ECO:0000256" key="1">
    <source>
        <dbReference type="SAM" id="MobiDB-lite"/>
    </source>
</evidence>
<dbReference type="AlphaFoldDB" id="H2B008"/>
<feature type="region of interest" description="Disordered" evidence="1">
    <location>
        <begin position="121"/>
        <end position="154"/>
    </location>
</feature>
<dbReference type="eggNOG" id="ENOG502QVE1">
    <property type="taxonomic scope" value="Eukaryota"/>
</dbReference>
<protein>
    <recommendedName>
        <fullName evidence="4">Transcription factor VHR1</fullName>
    </recommendedName>
</protein>
<dbReference type="GO" id="GO:1990383">
    <property type="term" value="P:cellular response to biotin starvation"/>
    <property type="evidence" value="ECO:0007669"/>
    <property type="project" value="EnsemblFungi"/>
</dbReference>
<dbReference type="RefSeq" id="XP_003959093.1">
    <property type="nucleotide sequence ID" value="XM_003959044.1"/>
</dbReference>
<feature type="compositionally biased region" description="Acidic residues" evidence="1">
    <location>
        <begin position="1"/>
        <end position="11"/>
    </location>
</feature>
<dbReference type="FunCoup" id="H2B008">
    <property type="interactions" value="207"/>
</dbReference>
<dbReference type="STRING" id="1071382.H2B008"/>
<organism evidence="2 3">
    <name type="scientific">Kazachstania africana (strain ATCC 22294 / BCRC 22015 / CBS 2517 / CECT 1963 / NBRC 1671 / NRRL Y-8276)</name>
    <name type="common">Yeast</name>
    <name type="synonym">Kluyveromyces africanus</name>
    <dbReference type="NCBI Taxonomy" id="1071382"/>
    <lineage>
        <taxon>Eukaryota</taxon>
        <taxon>Fungi</taxon>
        <taxon>Dikarya</taxon>
        <taxon>Ascomycota</taxon>
        <taxon>Saccharomycotina</taxon>
        <taxon>Saccharomycetes</taxon>
        <taxon>Saccharomycetales</taxon>
        <taxon>Saccharomycetaceae</taxon>
        <taxon>Kazachstania</taxon>
    </lineage>
</organism>
<dbReference type="GO" id="GO:0000981">
    <property type="term" value="F:DNA-binding transcription factor activity, RNA polymerase II-specific"/>
    <property type="evidence" value="ECO:0007669"/>
    <property type="project" value="EnsemblFungi"/>
</dbReference>
<dbReference type="InterPro" id="IPR007147">
    <property type="entry name" value="TF_Vhr"/>
</dbReference>
<dbReference type="GeneID" id="13883594"/>
<dbReference type="GO" id="GO:0000977">
    <property type="term" value="F:RNA polymerase II transcription regulatory region sequence-specific DNA binding"/>
    <property type="evidence" value="ECO:0007669"/>
    <property type="project" value="EnsemblFungi"/>
</dbReference>
<dbReference type="EMBL" id="HE650829">
    <property type="protein sequence ID" value="CCF59958.1"/>
    <property type="molecule type" value="Genomic_DNA"/>
</dbReference>
<dbReference type="GO" id="GO:0005634">
    <property type="term" value="C:nucleus"/>
    <property type="evidence" value="ECO:0007669"/>
    <property type="project" value="EnsemblFungi"/>
</dbReference>
<dbReference type="InParanoid" id="H2B008"/>
<feature type="region of interest" description="Disordered" evidence="1">
    <location>
        <begin position="1"/>
        <end position="25"/>
    </location>
</feature>
<dbReference type="GO" id="GO:0045944">
    <property type="term" value="P:positive regulation of transcription by RNA polymerase II"/>
    <property type="evidence" value="ECO:0007669"/>
    <property type="project" value="EnsemblFungi"/>
</dbReference>
<feature type="compositionally biased region" description="Low complexity" evidence="1">
    <location>
        <begin position="134"/>
        <end position="148"/>
    </location>
</feature>
<dbReference type="KEGG" id="kaf:KAFR_0I01770"/>
<accession>H2B008</accession>
<keyword evidence="3" id="KW-1185">Reference proteome</keyword>
<sequence>MTNVTDSDEADDSRSNSSTGITSKIRKQLNFTDDSKWKQFSSRRLELIDKFNLSERKASEQDQPIKQIAHILRTEFNYPLPTSNKFEKLVTAAVQSVRRNRKRSIKRRNVALMKKNASLNNPRSTITDFDNEFSSNVSSSSTSPTPSNIPLNNGTPDRTCNFRGPSIVSINASTKLQPILHKPSLASKKSSSPPLLSNNIQNINGKYSLPLPLPLQNKLDIPFTHNQAINTIKIPSCVIQPKLSSITTSDTSYYSKVLKSMISELLDNVVPLSEQEEKDKLTSNNLANILSDVNQTGNSYLKQSEIPFFLKKQILRKIQQSKTCSGISKASDNLITDITFANLKILGKSSLKISLSYILERFFNNDSKSMEYILEKFWDQTNLSQLAVNLFQSSMKNYKIQDYPINDLQTHLLYLLIGSIIKDFGFDDTLYQLGEIAYSNIMIRYPLTSSRNTAIYSTLPMNPEKANEKLNKSVIIKYKDSFQEFNFNLLTNSPPTIMEILENCSKLFKIEDFKKFGIFHNNELTENDGQLNQLFKDLNCLKLSLELREIQ</sequence>
<dbReference type="Proteomes" id="UP000005220">
    <property type="component" value="Chromosome 9"/>
</dbReference>
<proteinExistence type="predicted"/>
<evidence type="ECO:0000313" key="2">
    <source>
        <dbReference type="EMBL" id="CCF59958.1"/>
    </source>
</evidence>
<dbReference type="OrthoDB" id="4089008at2759"/>
<dbReference type="HOGENOM" id="CLU_006698_2_1_1"/>
<name>H2B008_KAZAF</name>
<gene>
    <name evidence="2" type="primary">KAFR0I01770</name>
    <name evidence="2" type="ORF">KAFR_0I01770</name>
</gene>
<reference evidence="2 3" key="1">
    <citation type="journal article" date="2011" name="Proc. Natl. Acad. Sci. U.S.A.">
        <title>Evolutionary erosion of yeast sex chromosomes by mating-type switching accidents.</title>
        <authorList>
            <person name="Gordon J.L."/>
            <person name="Armisen D."/>
            <person name="Proux-Wera E."/>
            <person name="Oheigeartaigh S.S."/>
            <person name="Byrne K.P."/>
            <person name="Wolfe K.H."/>
        </authorList>
    </citation>
    <scope>NUCLEOTIDE SEQUENCE [LARGE SCALE GENOMIC DNA]</scope>
    <source>
        <strain evidence="3">ATCC 22294 / BCRC 22015 / CBS 2517 / CECT 1963 / NBRC 1671 / NRRL Y-8276</strain>
    </source>
</reference>
<evidence type="ECO:0000313" key="3">
    <source>
        <dbReference type="Proteomes" id="UP000005220"/>
    </source>
</evidence>
<dbReference type="Pfam" id="PF04001">
    <property type="entry name" value="Vhr1"/>
    <property type="match status" value="1"/>
</dbReference>
<evidence type="ECO:0008006" key="4">
    <source>
        <dbReference type="Google" id="ProtNLM"/>
    </source>
</evidence>